<evidence type="ECO:0000313" key="2">
    <source>
        <dbReference type="EMBL" id="WTP46873.1"/>
    </source>
</evidence>
<protein>
    <submittedName>
        <fullName evidence="3">DUF6207 family protein</fullName>
    </submittedName>
</protein>
<feature type="region of interest" description="Disordered" evidence="1">
    <location>
        <begin position="46"/>
        <end position="82"/>
    </location>
</feature>
<name>A0ABZ1JX52_9ACTN</name>
<reference evidence="3" key="1">
    <citation type="submission" date="2022-10" db="EMBL/GenBank/DDBJ databases">
        <title>The complete genomes of actinobacterial strains from the NBC collection.</title>
        <authorList>
            <person name="Joergensen T.S."/>
            <person name="Alvarez Arevalo M."/>
            <person name="Sterndorff E.B."/>
            <person name="Faurdal D."/>
            <person name="Vuksanovic O."/>
            <person name="Mourched A.-S."/>
            <person name="Charusanti P."/>
            <person name="Shaw S."/>
            <person name="Blin K."/>
            <person name="Weber T."/>
        </authorList>
    </citation>
    <scope>NUCLEOTIDE SEQUENCE</scope>
    <source>
        <strain evidence="3">NBC_00189</strain>
    </source>
</reference>
<gene>
    <name evidence="2" type="ORF">OG288_00075</name>
    <name evidence="3" type="ORF">OG288_44135</name>
</gene>
<dbReference type="Proteomes" id="UP001432166">
    <property type="component" value="Chromosome"/>
</dbReference>
<proteinExistence type="predicted"/>
<organism evidence="3 4">
    <name type="scientific">Streptomyces tauricus</name>
    <dbReference type="NCBI Taxonomy" id="68274"/>
    <lineage>
        <taxon>Bacteria</taxon>
        <taxon>Bacillati</taxon>
        <taxon>Actinomycetota</taxon>
        <taxon>Actinomycetes</taxon>
        <taxon>Kitasatosporales</taxon>
        <taxon>Streptomycetaceae</taxon>
        <taxon>Streptomyces</taxon>
        <taxon>Streptomyces aurantiacus group</taxon>
    </lineage>
</organism>
<feature type="region of interest" description="Disordered" evidence="1">
    <location>
        <begin position="109"/>
        <end position="144"/>
    </location>
</feature>
<accession>A0ABZ1JX52</accession>
<evidence type="ECO:0000313" key="4">
    <source>
        <dbReference type="Proteomes" id="UP001432166"/>
    </source>
</evidence>
<dbReference type="EMBL" id="CP108133">
    <property type="protein sequence ID" value="WTP46873.1"/>
    <property type="molecule type" value="Genomic_DNA"/>
</dbReference>
<dbReference type="InterPro" id="IPR045775">
    <property type="entry name" value="DUF6207"/>
</dbReference>
<evidence type="ECO:0000313" key="3">
    <source>
        <dbReference type="EMBL" id="WTP54669.1"/>
    </source>
</evidence>
<dbReference type="RefSeq" id="WP_328936272.1">
    <property type="nucleotide sequence ID" value="NZ_CP108133.1"/>
</dbReference>
<dbReference type="Pfam" id="PF19711">
    <property type="entry name" value="DUF6207"/>
    <property type="match status" value="1"/>
</dbReference>
<evidence type="ECO:0000256" key="1">
    <source>
        <dbReference type="SAM" id="MobiDB-lite"/>
    </source>
</evidence>
<keyword evidence="4" id="KW-1185">Reference proteome</keyword>
<dbReference type="EMBL" id="CP108133">
    <property type="protein sequence ID" value="WTP54669.1"/>
    <property type="molecule type" value="Genomic_DNA"/>
</dbReference>
<sequence>MVQRDALHEPDQRNTRGETGLIVLIVAAADDATAFAFQQLLADRRATPTAQETTRHVGEPGGTASLLRGPSPEAPLTGRCPDPPLQVAALPVGVRSSQALVSALNAACASAGRAPDDGARRAARSRGRGAPGPSTRSCRPLSVQ</sequence>